<evidence type="ECO:0000313" key="2">
    <source>
        <dbReference type="EMBL" id="KZM25150.1"/>
    </source>
</evidence>
<reference evidence="2 3" key="1">
    <citation type="journal article" date="2016" name="Sci. Rep.">
        <title>Draft genome sequencing and secretome analysis of fungal phytopathogen Ascochyta rabiei provides insight into the necrotrophic effector repertoire.</title>
        <authorList>
            <person name="Verma S."/>
            <person name="Gazara R.K."/>
            <person name="Nizam S."/>
            <person name="Parween S."/>
            <person name="Chattopadhyay D."/>
            <person name="Verma P.K."/>
        </authorList>
    </citation>
    <scope>NUCLEOTIDE SEQUENCE [LARGE SCALE GENOMIC DNA]</scope>
    <source>
        <strain evidence="2 3">ArDII</strain>
    </source>
</reference>
<keyword evidence="3" id="KW-1185">Reference proteome</keyword>
<protein>
    <submittedName>
        <fullName evidence="2">Uncharacterized protein</fullName>
    </submittedName>
</protein>
<dbReference type="AlphaFoldDB" id="A0A163H4C2"/>
<feature type="region of interest" description="Disordered" evidence="1">
    <location>
        <begin position="123"/>
        <end position="147"/>
    </location>
</feature>
<evidence type="ECO:0000256" key="1">
    <source>
        <dbReference type="SAM" id="MobiDB-lite"/>
    </source>
</evidence>
<comment type="caution">
    <text evidence="2">The sequence shown here is derived from an EMBL/GenBank/DDBJ whole genome shotgun (WGS) entry which is preliminary data.</text>
</comment>
<gene>
    <name evidence="2" type="ORF">ST47_g3718</name>
</gene>
<name>A0A163H4C2_DIDRA</name>
<feature type="compositionally biased region" description="Polar residues" evidence="1">
    <location>
        <begin position="124"/>
        <end position="133"/>
    </location>
</feature>
<accession>A0A163H4C2</accession>
<sequence>MVRFERFPQHDDRSSRFDARTLYQDHEKFAVSRDITFSSSAAMTSCTSVAANVGSNVNIENVSQWPKTVGQHPHVQEPLRLYPSVPLSHTPSVLSRQPRYASSPGELLLQHLTVFRPRADPFRLSSTARSSTPVGAGEKNQGPKRKPAIAIRRDNISFSVPKTSAAPNVDPVKKRQQLNQLFQRPGSSVESESPRLDRVQLWIDGIPPPVFIRSDRCVGATPLHRLPTPPYAAGFDTWEDVQS</sequence>
<evidence type="ECO:0000313" key="3">
    <source>
        <dbReference type="Proteomes" id="UP000076837"/>
    </source>
</evidence>
<dbReference type="Proteomes" id="UP000076837">
    <property type="component" value="Unassembled WGS sequence"/>
</dbReference>
<organism evidence="2 3">
    <name type="scientific">Didymella rabiei</name>
    <name type="common">Chickpea ascochyta blight fungus</name>
    <name type="synonym">Mycosphaerella rabiei</name>
    <dbReference type="NCBI Taxonomy" id="5454"/>
    <lineage>
        <taxon>Eukaryota</taxon>
        <taxon>Fungi</taxon>
        <taxon>Dikarya</taxon>
        <taxon>Ascomycota</taxon>
        <taxon>Pezizomycotina</taxon>
        <taxon>Dothideomycetes</taxon>
        <taxon>Pleosporomycetidae</taxon>
        <taxon>Pleosporales</taxon>
        <taxon>Pleosporineae</taxon>
        <taxon>Didymellaceae</taxon>
        <taxon>Ascochyta</taxon>
    </lineage>
</organism>
<proteinExistence type="predicted"/>
<dbReference type="EMBL" id="JYNV01000136">
    <property type="protein sequence ID" value="KZM25150.1"/>
    <property type="molecule type" value="Genomic_DNA"/>
</dbReference>